<evidence type="ECO:0000259" key="11">
    <source>
        <dbReference type="PROSITE" id="PS50885"/>
    </source>
</evidence>
<evidence type="ECO:0000256" key="4">
    <source>
        <dbReference type="ARBA" id="ARBA00023136"/>
    </source>
</evidence>
<evidence type="ECO:0000256" key="7">
    <source>
        <dbReference type="PROSITE-ProRule" id="PRU00284"/>
    </source>
</evidence>
<evidence type="ECO:0000256" key="1">
    <source>
        <dbReference type="ARBA" id="ARBA00004141"/>
    </source>
</evidence>
<dbReference type="Pfam" id="PF00672">
    <property type="entry name" value="HAMP"/>
    <property type="match status" value="1"/>
</dbReference>
<keyword evidence="4 9" id="KW-0472">Membrane</keyword>
<dbReference type="Gene3D" id="1.10.287.950">
    <property type="entry name" value="Methyl-accepting chemotaxis protein"/>
    <property type="match status" value="1"/>
</dbReference>
<evidence type="ECO:0000259" key="10">
    <source>
        <dbReference type="PROSITE" id="PS50111"/>
    </source>
</evidence>
<dbReference type="SUPFAM" id="SSF58104">
    <property type="entry name" value="Methyl-accepting chemotaxis protein (MCP) signaling domain"/>
    <property type="match status" value="1"/>
</dbReference>
<keyword evidence="2 9" id="KW-0812">Transmembrane</keyword>
<dbReference type="CDD" id="cd11386">
    <property type="entry name" value="MCP_signal"/>
    <property type="match status" value="1"/>
</dbReference>
<name>A0A3M2HRH2_9GAMM</name>
<dbReference type="PANTHER" id="PTHR32089">
    <property type="entry name" value="METHYL-ACCEPTING CHEMOTAXIS PROTEIN MCPB"/>
    <property type="match status" value="1"/>
</dbReference>
<dbReference type="CDD" id="cd06225">
    <property type="entry name" value="HAMP"/>
    <property type="match status" value="1"/>
</dbReference>
<dbReference type="FunFam" id="1.10.287.950:FF:000001">
    <property type="entry name" value="Methyl-accepting chemotaxis sensory transducer"/>
    <property type="match status" value="1"/>
</dbReference>
<feature type="coiled-coil region" evidence="8">
    <location>
        <begin position="629"/>
        <end position="656"/>
    </location>
</feature>
<dbReference type="EMBL" id="RFFM01000002">
    <property type="protein sequence ID" value="RMH90473.1"/>
    <property type="molecule type" value="Genomic_DNA"/>
</dbReference>
<evidence type="ECO:0000256" key="8">
    <source>
        <dbReference type="SAM" id="Coils"/>
    </source>
</evidence>
<dbReference type="GO" id="GO:0006935">
    <property type="term" value="P:chemotaxis"/>
    <property type="evidence" value="ECO:0007669"/>
    <property type="project" value="InterPro"/>
</dbReference>
<evidence type="ECO:0000313" key="13">
    <source>
        <dbReference type="Proteomes" id="UP000269774"/>
    </source>
</evidence>
<reference evidence="12 13" key="1">
    <citation type="submission" date="2018-10" db="EMBL/GenBank/DDBJ databases">
        <title>Pseudomonas zhaodongensis NEAU-ST5-21(T) genome.</title>
        <authorList>
            <person name="Peng J."/>
            <person name="Liu Z.-P."/>
        </authorList>
    </citation>
    <scope>NUCLEOTIDE SEQUENCE [LARGE SCALE GENOMIC DNA]</scope>
    <source>
        <strain evidence="12 13">NEAU-ST5-21</strain>
    </source>
</reference>
<dbReference type="Proteomes" id="UP000269774">
    <property type="component" value="Unassembled WGS sequence"/>
</dbReference>
<feature type="domain" description="HAMP" evidence="11">
    <location>
        <begin position="370"/>
        <end position="424"/>
    </location>
</feature>
<dbReference type="Pfam" id="PF00015">
    <property type="entry name" value="MCPsignal"/>
    <property type="match status" value="1"/>
</dbReference>
<organism evidence="12 13">
    <name type="scientific">Stutzerimonas zhaodongensis</name>
    <dbReference type="NCBI Taxonomy" id="1176257"/>
    <lineage>
        <taxon>Bacteria</taxon>
        <taxon>Pseudomonadati</taxon>
        <taxon>Pseudomonadota</taxon>
        <taxon>Gammaproteobacteria</taxon>
        <taxon>Pseudomonadales</taxon>
        <taxon>Pseudomonadaceae</taxon>
        <taxon>Stutzerimonas</taxon>
    </lineage>
</organism>
<evidence type="ECO:0000256" key="5">
    <source>
        <dbReference type="ARBA" id="ARBA00023224"/>
    </source>
</evidence>
<proteinExistence type="inferred from homology"/>
<dbReference type="PRINTS" id="PR00260">
    <property type="entry name" value="CHEMTRNSDUCR"/>
</dbReference>
<dbReference type="CDD" id="cd12913">
    <property type="entry name" value="PDC1_MCP_like"/>
    <property type="match status" value="1"/>
</dbReference>
<dbReference type="AlphaFoldDB" id="A0A3M2HRH2"/>
<evidence type="ECO:0000256" key="9">
    <source>
        <dbReference type="SAM" id="Phobius"/>
    </source>
</evidence>
<evidence type="ECO:0000256" key="2">
    <source>
        <dbReference type="ARBA" id="ARBA00022692"/>
    </source>
</evidence>
<comment type="caution">
    <text evidence="12">The sequence shown here is derived from an EMBL/GenBank/DDBJ whole genome shotgun (WGS) entry which is preliminary data.</text>
</comment>
<dbReference type="Pfam" id="PF22673">
    <property type="entry name" value="MCP-like_PDC_1"/>
    <property type="match status" value="1"/>
</dbReference>
<dbReference type="InterPro" id="IPR003660">
    <property type="entry name" value="HAMP_dom"/>
</dbReference>
<dbReference type="GO" id="GO:0016020">
    <property type="term" value="C:membrane"/>
    <property type="evidence" value="ECO:0007669"/>
    <property type="project" value="UniProtKB-SubCell"/>
</dbReference>
<feature type="transmembrane region" description="Helical" evidence="9">
    <location>
        <begin position="12"/>
        <end position="31"/>
    </location>
</feature>
<sequence>MKLKSMQFSIMLYAGACILAIVVALVSYALISGSREQAAAANGTQELLEQLIQQRVTALAQFSAVRLQKELEAPLNISKSLASLGAQASDQSAGRLPLARADLNRLVQDIMQRHPELLGAYYGFEPNGFADDDAQYIGENGHDANGRFIPYWFRNEDGSLGHDLLVGMESEKRSETGVREGEYYLCPKESKIACLPDPYVYEIAGKPIMMASFTAPILLEGRFHGIAGSDLSVDFIQKMLTSTNQSLYDGAGTMAIVSTNGSLVAYTADPSRIGEIASKHIQNKNLSSEQTTYSLDPGKGLIELVLPFAVADTSAKWKLSIQIPLEVAMRDAMKLQSDLKTQHDSNLFGMAAVGLAIASLGLLVLWFVSLGIARPLKQMVVMLNDIARGEGDLTKRLNVDRADELGTIAKSFNLFLSKLQTMITAVVTSVEKVSDASGHTAEIAISTNRGVQRQQVEIDQVATAIHEMSATAQDVAANASKAAEAALRADESAALGKSIVQNSTKAIVELAEEINLAVSSVGSLARNSEAITAIVTSIRSIAEQTNLLALNAAIEAARAGDQGRGFAVVADEVRNLAQKTQQATQEINGMIHGLQEDTLEVVKVMQNSQDKAQVSVKRSSETVGALAEITEAISVINELNAQIASAAEEQSAVAEDINRNVTTIGMVASEVADGADKASRASEQLTQMAEQQRSLVSQFKV</sequence>
<dbReference type="GO" id="GO:0007165">
    <property type="term" value="P:signal transduction"/>
    <property type="evidence" value="ECO:0007669"/>
    <property type="project" value="UniProtKB-KW"/>
</dbReference>
<feature type="domain" description="Methyl-accepting transducer" evidence="10">
    <location>
        <begin position="429"/>
        <end position="665"/>
    </location>
</feature>
<dbReference type="PROSITE" id="PS50111">
    <property type="entry name" value="CHEMOTAXIS_TRANSDUC_2"/>
    <property type="match status" value="1"/>
</dbReference>
<dbReference type="RefSeq" id="WP_122165915.1">
    <property type="nucleotide sequence ID" value="NZ_JAMOIB010000017.1"/>
</dbReference>
<evidence type="ECO:0000256" key="3">
    <source>
        <dbReference type="ARBA" id="ARBA00022989"/>
    </source>
</evidence>
<accession>A0A3M2HRH2</accession>
<dbReference type="SMART" id="SM00304">
    <property type="entry name" value="HAMP"/>
    <property type="match status" value="1"/>
</dbReference>
<dbReference type="Gene3D" id="3.30.450.20">
    <property type="entry name" value="PAS domain"/>
    <property type="match status" value="1"/>
</dbReference>
<gene>
    <name evidence="12" type="ORF">EA797_13385</name>
</gene>
<dbReference type="PANTHER" id="PTHR32089:SF119">
    <property type="entry name" value="METHYL-ACCEPTING CHEMOTAXIS PROTEIN CTPL"/>
    <property type="match status" value="1"/>
</dbReference>
<keyword evidence="5 7" id="KW-0807">Transducer</keyword>
<keyword evidence="8" id="KW-0175">Coiled coil</keyword>
<dbReference type="PROSITE" id="PS50885">
    <property type="entry name" value="HAMP"/>
    <property type="match status" value="1"/>
</dbReference>
<dbReference type="OrthoDB" id="2489132at2"/>
<dbReference type="InterPro" id="IPR004089">
    <property type="entry name" value="MCPsignal_dom"/>
</dbReference>
<keyword evidence="3 9" id="KW-1133">Transmembrane helix</keyword>
<dbReference type="InterPro" id="IPR004090">
    <property type="entry name" value="Chemotax_Me-accpt_rcpt"/>
</dbReference>
<keyword evidence="13" id="KW-1185">Reference proteome</keyword>
<comment type="subcellular location">
    <subcellularLocation>
        <location evidence="1">Membrane</location>
        <topology evidence="1">Multi-pass membrane protein</topology>
    </subcellularLocation>
</comment>
<evidence type="ECO:0000313" key="12">
    <source>
        <dbReference type="EMBL" id="RMH90473.1"/>
    </source>
</evidence>
<feature type="transmembrane region" description="Helical" evidence="9">
    <location>
        <begin position="347"/>
        <end position="373"/>
    </location>
</feature>
<evidence type="ECO:0000256" key="6">
    <source>
        <dbReference type="ARBA" id="ARBA00029447"/>
    </source>
</evidence>
<dbReference type="SMART" id="SM00283">
    <property type="entry name" value="MA"/>
    <property type="match status" value="1"/>
</dbReference>
<dbReference type="GO" id="GO:0004888">
    <property type="term" value="F:transmembrane signaling receptor activity"/>
    <property type="evidence" value="ECO:0007669"/>
    <property type="project" value="InterPro"/>
</dbReference>
<protein>
    <submittedName>
        <fullName evidence="12">Methyl-accepting chemotaxis protein</fullName>
    </submittedName>
</protein>
<comment type="similarity">
    <text evidence="6">Belongs to the methyl-accepting chemotaxis (MCP) protein family.</text>
</comment>